<dbReference type="EMBL" id="AWWI01000156">
    <property type="protein sequence ID" value="PIL17782.1"/>
    <property type="molecule type" value="Genomic_DNA"/>
</dbReference>
<dbReference type="GO" id="GO:0030151">
    <property type="term" value="F:molybdenum ion binding"/>
    <property type="evidence" value="ECO:0007669"/>
    <property type="project" value="InterPro"/>
</dbReference>
<evidence type="ECO:0000313" key="3">
    <source>
        <dbReference type="Proteomes" id="UP000231259"/>
    </source>
</evidence>
<dbReference type="GO" id="GO:0003824">
    <property type="term" value="F:catalytic activity"/>
    <property type="evidence" value="ECO:0007669"/>
    <property type="project" value="InterPro"/>
</dbReference>
<dbReference type="InterPro" id="IPR052716">
    <property type="entry name" value="MOSC_domain"/>
</dbReference>
<accession>A0A2G8R8D9</accession>
<protein>
    <recommendedName>
        <fullName evidence="1">MOSC domain-containing protein</fullName>
    </recommendedName>
</protein>
<reference evidence="2 3" key="1">
    <citation type="submission" date="2013-09" db="EMBL/GenBank/DDBJ databases">
        <title>Genome sequencing of Phaeobacter antarcticus sp. nov. SM1211.</title>
        <authorList>
            <person name="Zhang X.-Y."/>
            <person name="Liu C."/>
            <person name="Chen X.-L."/>
            <person name="Xie B.-B."/>
            <person name="Qin Q.-L."/>
            <person name="Rong J.-C."/>
            <person name="Zhang Y.-Z."/>
        </authorList>
    </citation>
    <scope>NUCLEOTIDE SEQUENCE [LARGE SCALE GENOMIC DNA]</scope>
    <source>
        <strain evidence="2 3">SM1211</strain>
    </source>
</reference>
<dbReference type="InterPro" id="IPR011037">
    <property type="entry name" value="Pyrv_Knase-like_insert_dom_sf"/>
</dbReference>
<sequence length="216" mass="23617">MPTGPWVFPVALFYAECAMPALNPTDFTATIRWLGRVPLSGDGIRSEAVDVVDLGWDGVEGERHSGGTRPSCSRMLKQYPRGTEIRNVRQLSVISAEELAQIAERMGLESIAPEWTGASMVIEGIPDFSHVPPSSRLQGPDGVTLVIDMENRPCQLPAREIEAERAGFGARFKPAAKGRRGVTAWVERPGRLAVGDMLRLHVPDQPLWAHIEAVLS</sequence>
<proteinExistence type="predicted"/>
<dbReference type="GO" id="GO:0030170">
    <property type="term" value="F:pyridoxal phosphate binding"/>
    <property type="evidence" value="ECO:0007669"/>
    <property type="project" value="InterPro"/>
</dbReference>
<keyword evidence="3" id="KW-1185">Reference proteome</keyword>
<dbReference type="Pfam" id="PF03473">
    <property type="entry name" value="MOSC"/>
    <property type="match status" value="1"/>
</dbReference>
<dbReference type="PANTHER" id="PTHR36930">
    <property type="entry name" value="METAL-SULFUR CLUSTER BIOSYNTHESIS PROTEINS YUAD-RELATED"/>
    <property type="match status" value="1"/>
</dbReference>
<comment type="caution">
    <text evidence="2">The sequence shown here is derived from an EMBL/GenBank/DDBJ whole genome shotgun (WGS) entry which is preliminary data.</text>
</comment>
<dbReference type="AlphaFoldDB" id="A0A2G8R8D9"/>
<name>A0A2G8R8D9_9RHOB</name>
<dbReference type="Proteomes" id="UP000231259">
    <property type="component" value="Unassembled WGS sequence"/>
</dbReference>
<evidence type="ECO:0000313" key="2">
    <source>
        <dbReference type="EMBL" id="PIL17782.1"/>
    </source>
</evidence>
<organism evidence="2 3">
    <name type="scientific">Puniceibacterium antarcticum</name>
    <dbReference type="NCBI Taxonomy" id="1206336"/>
    <lineage>
        <taxon>Bacteria</taxon>
        <taxon>Pseudomonadati</taxon>
        <taxon>Pseudomonadota</taxon>
        <taxon>Alphaproteobacteria</taxon>
        <taxon>Rhodobacterales</taxon>
        <taxon>Paracoccaceae</taxon>
        <taxon>Puniceibacterium</taxon>
    </lineage>
</organism>
<dbReference type="SUPFAM" id="SSF50800">
    <property type="entry name" value="PK beta-barrel domain-like"/>
    <property type="match status" value="1"/>
</dbReference>
<dbReference type="Gene3D" id="2.40.33.20">
    <property type="entry name" value="PK beta-barrel domain-like"/>
    <property type="match status" value="1"/>
</dbReference>
<dbReference type="PANTHER" id="PTHR36930:SF1">
    <property type="entry name" value="MOSC DOMAIN-CONTAINING PROTEIN"/>
    <property type="match status" value="1"/>
</dbReference>
<evidence type="ECO:0000259" key="1">
    <source>
        <dbReference type="PROSITE" id="PS51340"/>
    </source>
</evidence>
<feature type="domain" description="MOSC" evidence="1">
    <location>
        <begin position="46"/>
        <end position="201"/>
    </location>
</feature>
<dbReference type="InterPro" id="IPR005302">
    <property type="entry name" value="MoCF_Sase_C"/>
</dbReference>
<dbReference type="PROSITE" id="PS51340">
    <property type="entry name" value="MOSC"/>
    <property type="match status" value="1"/>
</dbReference>
<gene>
    <name evidence="2" type="ORF">P775_23125</name>
</gene>